<sequence>MATSPSPSRPQGARGPAVAFEGVRKAYGGTIAIDRVSAHILPGTFVAIVGSSGSGKSTLLKTVNRLIEPDSGKVCIDGLDVGTHEPHQLRRSIGYVFQNIGLFPHMTVAQNIGIGSRLATRRRLPAARVAELLDLVDLPRDFASRLPEQLSGGQKQRVGVARALAGEPGLMLMDEPFGALDPVTREALGEQYRALHDRLGLTTIMVTHDMAEALLFADRVWVMASGRIVADASPAQLIAGGCGAEAEALVAVPRLQAERITAMRDGV</sequence>
<dbReference type="PROSITE" id="PS50893">
    <property type="entry name" value="ABC_TRANSPORTER_2"/>
    <property type="match status" value="1"/>
</dbReference>
<feature type="domain" description="ABC transporter" evidence="4">
    <location>
        <begin position="18"/>
        <end position="250"/>
    </location>
</feature>
<dbReference type="RefSeq" id="WP_181267804.1">
    <property type="nucleotide sequence ID" value="NZ_BAAAGB010000001.1"/>
</dbReference>
<dbReference type="InterPro" id="IPR003593">
    <property type="entry name" value="AAA+_ATPase"/>
</dbReference>
<evidence type="ECO:0000259" key="4">
    <source>
        <dbReference type="PROSITE" id="PS50893"/>
    </source>
</evidence>
<reference evidence="5 6" key="1">
    <citation type="journal article" date="1994" name="Int. J. Syst. Bacteriol.">
        <title>Phylogenetic positions of novel aerobic, bacteriochlorophyll a-containing bacteria and description of Roseococcus thiosulfatophilus gen. nov., sp. nov., Erythromicrobium ramosum gen. nov., sp. nov., and Erythrobacter litoralis sp. nov.</title>
        <authorList>
            <person name="Yurkov V."/>
            <person name="Stackebrandt E."/>
            <person name="Holmes A."/>
            <person name="Fuerst J.A."/>
            <person name="Hugenholtz P."/>
            <person name="Golecki J."/>
            <person name="Gad'on N."/>
            <person name="Gorlenko V.M."/>
            <person name="Kompantseva E.I."/>
            <person name="Drews G."/>
        </authorList>
    </citation>
    <scope>NUCLEOTIDE SEQUENCE [LARGE SCALE GENOMIC DNA]</scope>
    <source>
        <strain evidence="5 6">KR-99</strain>
    </source>
</reference>
<name>A0A7V8RF04_9SPHN</name>
<keyword evidence="2" id="KW-0547">Nucleotide-binding</keyword>
<dbReference type="InterPro" id="IPR050093">
    <property type="entry name" value="ABC_SmlMolc_Importer"/>
</dbReference>
<keyword evidence="6" id="KW-1185">Reference proteome</keyword>
<keyword evidence="1" id="KW-0813">Transport</keyword>
<dbReference type="PROSITE" id="PS00211">
    <property type="entry name" value="ABC_TRANSPORTER_1"/>
    <property type="match status" value="1"/>
</dbReference>
<dbReference type="AlphaFoldDB" id="A0A7V8RF04"/>
<dbReference type="InterPro" id="IPR027417">
    <property type="entry name" value="P-loop_NTPase"/>
</dbReference>
<keyword evidence="3 5" id="KW-0067">ATP-binding</keyword>
<comment type="caution">
    <text evidence="5">The sequence shown here is derived from an EMBL/GenBank/DDBJ whole genome shotgun (WGS) entry which is preliminary data.</text>
</comment>
<dbReference type="Pfam" id="PF00005">
    <property type="entry name" value="ABC_tran"/>
    <property type="match status" value="1"/>
</dbReference>
<evidence type="ECO:0000256" key="3">
    <source>
        <dbReference type="ARBA" id="ARBA00022840"/>
    </source>
</evidence>
<evidence type="ECO:0000313" key="5">
    <source>
        <dbReference type="EMBL" id="MBA1375251.1"/>
    </source>
</evidence>
<dbReference type="GO" id="GO:0015697">
    <property type="term" value="P:quaternary ammonium group transport"/>
    <property type="evidence" value="ECO:0007669"/>
    <property type="project" value="UniProtKB-ARBA"/>
</dbReference>
<dbReference type="InterPro" id="IPR003439">
    <property type="entry name" value="ABC_transporter-like_ATP-bd"/>
</dbReference>
<dbReference type="GO" id="GO:0005524">
    <property type="term" value="F:ATP binding"/>
    <property type="evidence" value="ECO:0007669"/>
    <property type="project" value="UniProtKB-KW"/>
</dbReference>
<dbReference type="FunFam" id="3.40.50.300:FF:000425">
    <property type="entry name" value="Probable ABC transporter, ATP-binding subunit"/>
    <property type="match status" value="1"/>
</dbReference>
<proteinExistence type="predicted"/>
<accession>A0A7V8RF04</accession>
<dbReference type="Gene3D" id="3.40.50.300">
    <property type="entry name" value="P-loop containing nucleotide triphosphate hydrolases"/>
    <property type="match status" value="1"/>
</dbReference>
<evidence type="ECO:0000256" key="1">
    <source>
        <dbReference type="ARBA" id="ARBA00022448"/>
    </source>
</evidence>
<dbReference type="PANTHER" id="PTHR42781">
    <property type="entry name" value="SPERMIDINE/PUTRESCINE IMPORT ATP-BINDING PROTEIN POTA"/>
    <property type="match status" value="1"/>
</dbReference>
<dbReference type="GO" id="GO:0016887">
    <property type="term" value="F:ATP hydrolysis activity"/>
    <property type="evidence" value="ECO:0007669"/>
    <property type="project" value="InterPro"/>
</dbReference>
<dbReference type="PANTHER" id="PTHR42781:SF4">
    <property type="entry name" value="SPERMIDINE_PUTRESCINE IMPORT ATP-BINDING PROTEIN POTA"/>
    <property type="match status" value="1"/>
</dbReference>
<dbReference type="EMBL" id="VDES01000002">
    <property type="protein sequence ID" value="MBA1375251.1"/>
    <property type="molecule type" value="Genomic_DNA"/>
</dbReference>
<organism evidence="5 6">
    <name type="scientific">Sphingomonas ursincola</name>
    <dbReference type="NCBI Taxonomy" id="56361"/>
    <lineage>
        <taxon>Bacteria</taxon>
        <taxon>Pseudomonadati</taxon>
        <taxon>Pseudomonadota</taxon>
        <taxon>Alphaproteobacteria</taxon>
        <taxon>Sphingomonadales</taxon>
        <taxon>Sphingomonadaceae</taxon>
        <taxon>Sphingomonas</taxon>
    </lineage>
</organism>
<dbReference type="SUPFAM" id="SSF52540">
    <property type="entry name" value="P-loop containing nucleoside triphosphate hydrolases"/>
    <property type="match status" value="1"/>
</dbReference>
<evidence type="ECO:0000313" key="6">
    <source>
        <dbReference type="Proteomes" id="UP000589292"/>
    </source>
</evidence>
<dbReference type="InterPro" id="IPR017871">
    <property type="entry name" value="ABC_transporter-like_CS"/>
</dbReference>
<protein>
    <submittedName>
        <fullName evidence="5">ABC transporter ATP-binding protein</fullName>
    </submittedName>
</protein>
<dbReference type="Proteomes" id="UP000589292">
    <property type="component" value="Unassembled WGS sequence"/>
</dbReference>
<evidence type="ECO:0000256" key="2">
    <source>
        <dbReference type="ARBA" id="ARBA00022741"/>
    </source>
</evidence>
<gene>
    <name evidence="5" type="ORF">FG486_12955</name>
</gene>
<dbReference type="SMART" id="SM00382">
    <property type="entry name" value="AAA"/>
    <property type="match status" value="1"/>
</dbReference>